<sequence length="134" mass="15095">MASSSKRLLAVARKWSEANDLVQDMPRRKCVPDVVTYRTLFDGLCRWTQFREAAIVLDEMLFKGYVPHTKSLNEFVCGLCREGNFELLSTVLSGLASRGEFCNEGIWNVLVSVVCKQEKLAAEPFKIFKALAVS</sequence>
<evidence type="ECO:0000313" key="6">
    <source>
        <dbReference type="Proteomes" id="UP000002051"/>
    </source>
</evidence>
<accession>A0A072TPP0</accession>
<evidence type="ECO:0000256" key="2">
    <source>
        <dbReference type="ARBA" id="ARBA00022737"/>
    </source>
</evidence>
<evidence type="ECO:0000256" key="3">
    <source>
        <dbReference type="PROSITE-ProRule" id="PRU00708"/>
    </source>
</evidence>
<dbReference type="AlphaFoldDB" id="A0A072TPP0"/>
<dbReference type="InterPro" id="IPR011990">
    <property type="entry name" value="TPR-like_helical_dom_sf"/>
</dbReference>
<reference evidence="5" key="3">
    <citation type="submission" date="2015-04" db="UniProtKB">
        <authorList>
            <consortium name="EnsemblPlants"/>
        </authorList>
    </citation>
    <scope>IDENTIFICATION</scope>
    <source>
        <strain evidence="5">cv. Jemalong A17</strain>
    </source>
</reference>
<reference evidence="4 6" key="2">
    <citation type="journal article" date="2014" name="BMC Genomics">
        <title>An improved genome release (version Mt4.0) for the model legume Medicago truncatula.</title>
        <authorList>
            <person name="Tang H."/>
            <person name="Krishnakumar V."/>
            <person name="Bidwell S."/>
            <person name="Rosen B."/>
            <person name="Chan A."/>
            <person name="Zhou S."/>
            <person name="Gentzbittel L."/>
            <person name="Childs K.L."/>
            <person name="Yandell M."/>
            <person name="Gundlach H."/>
            <person name="Mayer K.F."/>
            <person name="Schwartz D.C."/>
            <person name="Town C.D."/>
        </authorList>
    </citation>
    <scope>GENOME REANNOTATION</scope>
    <source>
        <strain evidence="4">A17</strain>
        <strain evidence="5 6">cv. Jemalong A17</strain>
    </source>
</reference>
<dbReference type="NCBIfam" id="TIGR00756">
    <property type="entry name" value="PPR"/>
    <property type="match status" value="2"/>
</dbReference>
<dbReference type="Pfam" id="PF13041">
    <property type="entry name" value="PPR_2"/>
    <property type="match status" value="1"/>
</dbReference>
<organism evidence="4 6">
    <name type="scientific">Medicago truncatula</name>
    <name type="common">Barrel medic</name>
    <name type="synonym">Medicago tribuloides</name>
    <dbReference type="NCBI Taxonomy" id="3880"/>
    <lineage>
        <taxon>Eukaryota</taxon>
        <taxon>Viridiplantae</taxon>
        <taxon>Streptophyta</taxon>
        <taxon>Embryophyta</taxon>
        <taxon>Tracheophyta</taxon>
        <taxon>Spermatophyta</taxon>
        <taxon>Magnoliopsida</taxon>
        <taxon>eudicotyledons</taxon>
        <taxon>Gunneridae</taxon>
        <taxon>Pentapetalae</taxon>
        <taxon>rosids</taxon>
        <taxon>fabids</taxon>
        <taxon>Fabales</taxon>
        <taxon>Fabaceae</taxon>
        <taxon>Papilionoideae</taxon>
        <taxon>50 kb inversion clade</taxon>
        <taxon>NPAAA clade</taxon>
        <taxon>Hologalegina</taxon>
        <taxon>IRL clade</taxon>
        <taxon>Trifolieae</taxon>
        <taxon>Medicago</taxon>
    </lineage>
</organism>
<dbReference type="Gene3D" id="1.25.40.10">
    <property type="entry name" value="Tetratricopeptide repeat domain"/>
    <property type="match status" value="1"/>
</dbReference>
<dbReference type="PANTHER" id="PTHR47941">
    <property type="entry name" value="PENTATRICOPEPTIDE REPEAT-CONTAINING PROTEIN 3, MITOCHONDRIAL"/>
    <property type="match status" value="1"/>
</dbReference>
<dbReference type="HOGENOM" id="CLU_2174787_0_0_1"/>
<gene>
    <name evidence="4" type="ordered locus">MTR_8g059505</name>
</gene>
<keyword evidence="6" id="KW-1185">Reference proteome</keyword>
<dbReference type="Proteomes" id="UP000002051">
    <property type="component" value="Chromosome 8"/>
</dbReference>
<name>A0A072TPP0_MEDTR</name>
<feature type="repeat" description="PPR" evidence="3">
    <location>
        <begin position="33"/>
        <end position="67"/>
    </location>
</feature>
<proteinExistence type="inferred from homology"/>
<evidence type="ECO:0000256" key="1">
    <source>
        <dbReference type="ARBA" id="ARBA00007626"/>
    </source>
</evidence>
<protein>
    <submittedName>
        <fullName evidence="4">PPR repeat protein</fullName>
    </submittedName>
</protein>
<dbReference type="EMBL" id="CM001224">
    <property type="protein sequence ID" value="KEH19459.1"/>
    <property type="molecule type" value="Genomic_DNA"/>
</dbReference>
<dbReference type="EnsemblPlants" id="KEH19459">
    <property type="protein sequence ID" value="KEH19459"/>
    <property type="gene ID" value="MTR_8g059505"/>
</dbReference>
<keyword evidence="2" id="KW-0677">Repeat</keyword>
<dbReference type="PROSITE" id="PS51375">
    <property type="entry name" value="PPR"/>
    <property type="match status" value="1"/>
</dbReference>
<evidence type="ECO:0000313" key="5">
    <source>
        <dbReference type="EnsemblPlants" id="KEH19459"/>
    </source>
</evidence>
<reference evidence="4 6" key="1">
    <citation type="journal article" date="2011" name="Nature">
        <title>The Medicago genome provides insight into the evolution of rhizobial symbioses.</title>
        <authorList>
            <person name="Young N.D."/>
            <person name="Debelle F."/>
            <person name="Oldroyd G.E."/>
            <person name="Geurts R."/>
            <person name="Cannon S.B."/>
            <person name="Udvardi M.K."/>
            <person name="Benedito V.A."/>
            <person name="Mayer K.F."/>
            <person name="Gouzy J."/>
            <person name="Schoof H."/>
            <person name="Van de Peer Y."/>
            <person name="Proost S."/>
            <person name="Cook D.R."/>
            <person name="Meyers B.C."/>
            <person name="Spannagl M."/>
            <person name="Cheung F."/>
            <person name="De Mita S."/>
            <person name="Krishnakumar V."/>
            <person name="Gundlach H."/>
            <person name="Zhou S."/>
            <person name="Mudge J."/>
            <person name="Bharti A.K."/>
            <person name="Murray J.D."/>
            <person name="Naoumkina M.A."/>
            <person name="Rosen B."/>
            <person name="Silverstein K.A."/>
            <person name="Tang H."/>
            <person name="Rombauts S."/>
            <person name="Zhao P.X."/>
            <person name="Zhou P."/>
            <person name="Barbe V."/>
            <person name="Bardou P."/>
            <person name="Bechner M."/>
            <person name="Bellec A."/>
            <person name="Berger A."/>
            <person name="Berges H."/>
            <person name="Bidwell S."/>
            <person name="Bisseling T."/>
            <person name="Choisne N."/>
            <person name="Couloux A."/>
            <person name="Denny R."/>
            <person name="Deshpande S."/>
            <person name="Dai X."/>
            <person name="Doyle J.J."/>
            <person name="Dudez A.M."/>
            <person name="Farmer A.D."/>
            <person name="Fouteau S."/>
            <person name="Franken C."/>
            <person name="Gibelin C."/>
            <person name="Gish J."/>
            <person name="Goldstein S."/>
            <person name="Gonzalez A.J."/>
            <person name="Green P.J."/>
            <person name="Hallab A."/>
            <person name="Hartog M."/>
            <person name="Hua A."/>
            <person name="Humphray S.J."/>
            <person name="Jeong D.H."/>
            <person name="Jing Y."/>
            <person name="Jocker A."/>
            <person name="Kenton S.M."/>
            <person name="Kim D.J."/>
            <person name="Klee K."/>
            <person name="Lai H."/>
            <person name="Lang C."/>
            <person name="Lin S."/>
            <person name="Macmil S.L."/>
            <person name="Magdelenat G."/>
            <person name="Matthews L."/>
            <person name="McCorrison J."/>
            <person name="Monaghan E.L."/>
            <person name="Mun J.H."/>
            <person name="Najar F.Z."/>
            <person name="Nicholson C."/>
            <person name="Noirot C."/>
            <person name="O'Bleness M."/>
            <person name="Paule C.R."/>
            <person name="Poulain J."/>
            <person name="Prion F."/>
            <person name="Qin B."/>
            <person name="Qu C."/>
            <person name="Retzel E.F."/>
            <person name="Riddle C."/>
            <person name="Sallet E."/>
            <person name="Samain S."/>
            <person name="Samson N."/>
            <person name="Sanders I."/>
            <person name="Saurat O."/>
            <person name="Scarpelli C."/>
            <person name="Schiex T."/>
            <person name="Segurens B."/>
            <person name="Severin A.J."/>
            <person name="Sherrier D.J."/>
            <person name="Shi R."/>
            <person name="Sims S."/>
            <person name="Singer S.R."/>
            <person name="Sinharoy S."/>
            <person name="Sterck L."/>
            <person name="Viollet A."/>
            <person name="Wang B.B."/>
            <person name="Wang K."/>
            <person name="Wang M."/>
            <person name="Wang X."/>
            <person name="Warfsmann J."/>
            <person name="Weissenbach J."/>
            <person name="White D.D."/>
            <person name="White J.D."/>
            <person name="Wiley G.B."/>
            <person name="Wincker P."/>
            <person name="Xing Y."/>
            <person name="Yang L."/>
            <person name="Yao Z."/>
            <person name="Ying F."/>
            <person name="Zhai J."/>
            <person name="Zhou L."/>
            <person name="Zuber A."/>
            <person name="Denarie J."/>
            <person name="Dixon R.A."/>
            <person name="May G.D."/>
            <person name="Schwartz D.C."/>
            <person name="Rogers J."/>
            <person name="Quetier F."/>
            <person name="Town C.D."/>
            <person name="Roe B.A."/>
        </authorList>
    </citation>
    <scope>NUCLEOTIDE SEQUENCE [LARGE SCALE GENOMIC DNA]</scope>
    <source>
        <strain evidence="4">A17</strain>
        <strain evidence="5 6">cv. Jemalong A17</strain>
    </source>
</reference>
<dbReference type="InterPro" id="IPR002885">
    <property type="entry name" value="PPR_rpt"/>
</dbReference>
<comment type="similarity">
    <text evidence="1">Belongs to the PPR family. P subfamily.</text>
</comment>
<evidence type="ECO:0000313" key="4">
    <source>
        <dbReference type="EMBL" id="KEH19459.1"/>
    </source>
</evidence>